<dbReference type="InterPro" id="IPR024964">
    <property type="entry name" value="CTLH/CRA"/>
</dbReference>
<name>S6C7B6_BABBO</name>
<dbReference type="PANTHER" id="PTHR12864">
    <property type="entry name" value="RAN BINDING PROTEIN 9-RELATED"/>
    <property type="match status" value="1"/>
</dbReference>
<dbReference type="Pfam" id="PF10607">
    <property type="entry name" value="CTLH"/>
    <property type="match status" value="1"/>
</dbReference>
<feature type="compositionally biased region" description="Basic and acidic residues" evidence="1">
    <location>
        <begin position="256"/>
        <end position="271"/>
    </location>
</feature>
<dbReference type="InterPro" id="IPR043136">
    <property type="entry name" value="B30.2/SPRY_sf"/>
</dbReference>
<evidence type="ECO:0000259" key="3">
    <source>
        <dbReference type="PROSITE" id="PS50897"/>
    </source>
</evidence>
<feature type="region of interest" description="Disordered" evidence="1">
    <location>
        <begin position="241"/>
        <end position="271"/>
    </location>
</feature>
<gene>
    <name evidence="4" type="primary">BBOV_IV010250</name>
</gene>
<dbReference type="InterPro" id="IPR006595">
    <property type="entry name" value="CTLH_C"/>
</dbReference>
<dbReference type="InterPro" id="IPR001870">
    <property type="entry name" value="B30.2/SPRY"/>
</dbReference>
<dbReference type="Gene3D" id="2.60.120.920">
    <property type="match status" value="1"/>
</dbReference>
<dbReference type="AlphaFoldDB" id="S6C7B6"/>
<dbReference type="Pfam" id="PF00622">
    <property type="entry name" value="SPRY"/>
    <property type="match status" value="1"/>
</dbReference>
<protein>
    <submittedName>
        <fullName evidence="4">PRY domain containing protein</fullName>
    </submittedName>
</protein>
<dbReference type="InterPro" id="IPR050618">
    <property type="entry name" value="Ubq-SigPath_Reg"/>
</dbReference>
<dbReference type="SMART" id="SM00449">
    <property type="entry name" value="SPRY"/>
    <property type="match status" value="1"/>
</dbReference>
<feature type="domain" description="CTLH" evidence="3">
    <location>
        <begin position="296"/>
        <end position="352"/>
    </location>
</feature>
<proteinExistence type="evidence at transcript level"/>
<evidence type="ECO:0000259" key="2">
    <source>
        <dbReference type="PROSITE" id="PS50188"/>
    </source>
</evidence>
<evidence type="ECO:0000256" key="1">
    <source>
        <dbReference type="SAM" id="MobiDB-lite"/>
    </source>
</evidence>
<accession>S6C7B6</accession>
<dbReference type="EMBL" id="AK440431">
    <property type="protein sequence ID" value="BAN64225.1"/>
    <property type="molecule type" value="mRNA"/>
</dbReference>
<dbReference type="InterPro" id="IPR044736">
    <property type="entry name" value="Gid1/RanBPM/SPLA_SPRY"/>
</dbReference>
<dbReference type="InterPro" id="IPR003877">
    <property type="entry name" value="SPRY_dom"/>
</dbReference>
<feature type="domain" description="B30.2/SPRY" evidence="2">
    <location>
        <begin position="1"/>
        <end position="185"/>
    </location>
</feature>
<sequence>MCKMTDLLNLLYGDLIYPTTLNVRNHHHYVQVRSDKVTVDFTGKGKYCDPASVQAERPAPSDCVLYYYEATVLQSDKPAKVVVGFSERNTRMNRLPGEEDGTVGYRGQYGDFSNGKCKWESYGSSYQMGDVIGCGINYINQCYFFTRNGVYQGDAGKLCHNENFPTIGLNQHMDAVKCNFEGPFVFDILGEYRRIVARERREINQQKIDSVSLDDIVQLYLLHGGYLKSLESFKKERNSKCNMEGSSSKASSSPEHTIDSNEPFHDTKPEEFIDSQRKNIAPFYISDEAIERLESSLNLRHHLRQLITSGDTAEALKLLNQSFPNINKSSFSYCRLIHQHFLETVLKGHVSEAIQWLRETYDFNLNNKPRFKKMFEETASILCHREHNSHSVRDKYSGSRLVSVADAINNIATGDDSNRNSLKVLVHYVNLGRRLMRLKRGNTGPTYSIPYICEPLVDKL</sequence>
<organism evidence="4">
    <name type="scientific">Babesia bovis</name>
    <dbReference type="NCBI Taxonomy" id="5865"/>
    <lineage>
        <taxon>Eukaryota</taxon>
        <taxon>Sar</taxon>
        <taxon>Alveolata</taxon>
        <taxon>Apicomplexa</taxon>
        <taxon>Aconoidasida</taxon>
        <taxon>Piroplasmida</taxon>
        <taxon>Babesiidae</taxon>
        <taxon>Babesia</taxon>
    </lineage>
</organism>
<dbReference type="VEuPathDB" id="PiroplasmaDB:BBOV_IV010250"/>
<dbReference type="SUPFAM" id="SSF49899">
    <property type="entry name" value="Concanavalin A-like lectins/glucanases"/>
    <property type="match status" value="1"/>
</dbReference>
<dbReference type="InterPro" id="IPR013320">
    <property type="entry name" value="ConA-like_dom_sf"/>
</dbReference>
<reference evidence="4" key="1">
    <citation type="journal article" date="2014" name="BMC Genomics">
        <title>The Babesia bovis gene and promoter model: an update from full-length EST analysis.</title>
        <authorList>
            <person name="Yamagishi J."/>
            <person name="Wakaguri H."/>
            <person name="Yokoyama N."/>
            <person name="Yamashita R."/>
            <person name="Suzuki Y."/>
            <person name="Xuan X."/>
            <person name="Igarashi I."/>
        </authorList>
    </citation>
    <scope>NUCLEOTIDE SEQUENCE</scope>
    <source>
        <strain evidence="4">Texas</strain>
    </source>
</reference>
<dbReference type="CDD" id="cd12885">
    <property type="entry name" value="SPRY_RanBP_like"/>
    <property type="match status" value="1"/>
</dbReference>
<dbReference type="PROSITE" id="PS50897">
    <property type="entry name" value="CTLH"/>
    <property type="match status" value="1"/>
</dbReference>
<dbReference type="PROSITE" id="PS50188">
    <property type="entry name" value="B302_SPRY"/>
    <property type="match status" value="1"/>
</dbReference>
<evidence type="ECO:0000313" key="4">
    <source>
        <dbReference type="EMBL" id="BAN64225.1"/>
    </source>
</evidence>